<keyword evidence="3" id="KW-1185">Reference proteome</keyword>
<proteinExistence type="predicted"/>
<evidence type="ECO:0000259" key="1">
    <source>
        <dbReference type="Pfam" id="PF24476"/>
    </source>
</evidence>
<evidence type="ECO:0000313" key="3">
    <source>
        <dbReference type="Proteomes" id="UP001140513"/>
    </source>
</evidence>
<name>A0A9W9C6G5_9PLEO</name>
<organism evidence="2 3">
    <name type="scientific">Didymosphaeria variabile</name>
    <dbReference type="NCBI Taxonomy" id="1932322"/>
    <lineage>
        <taxon>Eukaryota</taxon>
        <taxon>Fungi</taxon>
        <taxon>Dikarya</taxon>
        <taxon>Ascomycota</taxon>
        <taxon>Pezizomycotina</taxon>
        <taxon>Dothideomycetes</taxon>
        <taxon>Pleosporomycetidae</taxon>
        <taxon>Pleosporales</taxon>
        <taxon>Massarineae</taxon>
        <taxon>Didymosphaeriaceae</taxon>
        <taxon>Didymosphaeria</taxon>
    </lineage>
</organism>
<dbReference type="GeneID" id="80912869"/>
<dbReference type="AlphaFoldDB" id="A0A9W9C6G5"/>
<evidence type="ECO:0000313" key="2">
    <source>
        <dbReference type="EMBL" id="KAJ4347967.1"/>
    </source>
</evidence>
<dbReference type="PANTHER" id="PTHR35186">
    <property type="entry name" value="ANK_REP_REGION DOMAIN-CONTAINING PROTEIN"/>
    <property type="match status" value="1"/>
</dbReference>
<protein>
    <recommendedName>
        <fullName evidence="1">DUF7580 domain-containing protein</fullName>
    </recommendedName>
</protein>
<dbReference type="PANTHER" id="PTHR35186:SF4">
    <property type="entry name" value="PRION-INHIBITION AND PROPAGATION HELO DOMAIN-CONTAINING PROTEIN"/>
    <property type="match status" value="1"/>
</dbReference>
<sequence length="501" mass="57127">MSEFLADPGGSRWKDGQFNDKLHKRLGTSYDSYIATIDELRKTTDMFKQRLKLDPDGKQKFKDEANFRKYYKRLDFSLKKADYDDLMSCLRRANSSLNRMTTQTISLEGLQTSENPYRPPMPRFDVIKEHAQGVHYALESGWQCPCHADHGVHLRLEHRMDQIQNEESDEDESVQEPFHVVFRYDHHSLTSNNPIPPTKKPWNWEEVDVQVTIRSEPSPGNPKTLAAGAKGVRFAKQAKTAVQAALGPTRNMQPIQSLCATISTLQPPQREICLSLLVNEYAKKKHSILIYPSKSPPRDTESWSIRDLPSVLTDPRFSRRYRIRLAVTLASSVLQLHQTPWLADNWRNSDILFIERSGNTAYTDPFVLQNAVGENQARAASLPPLMKLIIRNQALYALGIVLIELWFGKPLSEYHKPEDGLSGTGDVQTDLITELATANRLVEELRDDAGGNYADAVRRCLSCDFDCRFKTLDDVAFLKAVFQGVVAQVKDTFDYMFRTRS</sequence>
<feature type="domain" description="DUF7580" evidence="1">
    <location>
        <begin position="127"/>
        <end position="489"/>
    </location>
</feature>
<dbReference type="Proteomes" id="UP001140513">
    <property type="component" value="Unassembled WGS sequence"/>
</dbReference>
<dbReference type="OrthoDB" id="3565018at2759"/>
<accession>A0A9W9C6G5</accession>
<dbReference type="InterPro" id="IPR056002">
    <property type="entry name" value="DUF7580"/>
</dbReference>
<dbReference type="Pfam" id="PF24476">
    <property type="entry name" value="DUF7580"/>
    <property type="match status" value="1"/>
</dbReference>
<gene>
    <name evidence="2" type="ORF">N0V89_009339</name>
</gene>
<comment type="caution">
    <text evidence="2">The sequence shown here is derived from an EMBL/GenBank/DDBJ whole genome shotgun (WGS) entry which is preliminary data.</text>
</comment>
<dbReference type="EMBL" id="JAPEUX010000007">
    <property type="protein sequence ID" value="KAJ4347967.1"/>
    <property type="molecule type" value="Genomic_DNA"/>
</dbReference>
<reference evidence="2" key="1">
    <citation type="submission" date="2022-10" db="EMBL/GenBank/DDBJ databases">
        <title>Tapping the CABI collections for fungal endophytes: first genome assemblies for Collariella, Neodidymelliopsis, Ascochyta clinopodiicola, Didymella pomorum, Didymosphaeria variabile, Neocosmospora piperis and Neocucurbitaria cava.</title>
        <authorList>
            <person name="Hill R."/>
        </authorList>
    </citation>
    <scope>NUCLEOTIDE SEQUENCE</scope>
    <source>
        <strain evidence="2">IMI 356815</strain>
    </source>
</reference>
<dbReference type="RefSeq" id="XP_056067355.1">
    <property type="nucleotide sequence ID" value="XM_056218090.1"/>
</dbReference>